<name>A0ABD0MA34_9CAEN</name>
<proteinExistence type="predicted"/>
<gene>
    <name evidence="1" type="ORF">BaRGS_00000475</name>
</gene>
<feature type="non-terminal residue" evidence="1">
    <location>
        <position position="64"/>
    </location>
</feature>
<evidence type="ECO:0000313" key="2">
    <source>
        <dbReference type="Proteomes" id="UP001519460"/>
    </source>
</evidence>
<dbReference type="EMBL" id="JACVVK020000002">
    <property type="protein sequence ID" value="KAK7508236.1"/>
    <property type="molecule type" value="Genomic_DNA"/>
</dbReference>
<dbReference type="AlphaFoldDB" id="A0ABD0MA34"/>
<evidence type="ECO:0000313" key="1">
    <source>
        <dbReference type="EMBL" id="KAK7508236.1"/>
    </source>
</evidence>
<organism evidence="1 2">
    <name type="scientific">Batillaria attramentaria</name>
    <dbReference type="NCBI Taxonomy" id="370345"/>
    <lineage>
        <taxon>Eukaryota</taxon>
        <taxon>Metazoa</taxon>
        <taxon>Spiralia</taxon>
        <taxon>Lophotrochozoa</taxon>
        <taxon>Mollusca</taxon>
        <taxon>Gastropoda</taxon>
        <taxon>Caenogastropoda</taxon>
        <taxon>Sorbeoconcha</taxon>
        <taxon>Cerithioidea</taxon>
        <taxon>Batillariidae</taxon>
        <taxon>Batillaria</taxon>
    </lineage>
</organism>
<accession>A0ABD0MA34</accession>
<dbReference type="Proteomes" id="UP001519460">
    <property type="component" value="Unassembled WGS sequence"/>
</dbReference>
<comment type="caution">
    <text evidence="1">The sequence shown here is derived from an EMBL/GenBank/DDBJ whole genome shotgun (WGS) entry which is preliminary data.</text>
</comment>
<sequence>MATKTEPAHSVCNIFDLQVLSEGVKSLCRPLAQLSLLTAIPGKHATIVLCAAGFCHPRYTQSSQ</sequence>
<reference evidence="1 2" key="1">
    <citation type="journal article" date="2023" name="Sci. Data">
        <title>Genome assembly of the Korean intertidal mud-creeper Batillaria attramentaria.</title>
        <authorList>
            <person name="Patra A.K."/>
            <person name="Ho P.T."/>
            <person name="Jun S."/>
            <person name="Lee S.J."/>
            <person name="Kim Y."/>
            <person name="Won Y.J."/>
        </authorList>
    </citation>
    <scope>NUCLEOTIDE SEQUENCE [LARGE SCALE GENOMIC DNA]</scope>
    <source>
        <strain evidence="1">Wonlab-2016</strain>
    </source>
</reference>
<protein>
    <submittedName>
        <fullName evidence="1">Uncharacterized protein</fullName>
    </submittedName>
</protein>
<keyword evidence="2" id="KW-1185">Reference proteome</keyword>